<protein>
    <submittedName>
        <fullName evidence="3">Uncharacterized protein</fullName>
    </submittedName>
</protein>
<evidence type="ECO:0000313" key="2">
    <source>
        <dbReference type="EMBL" id="CDU24898.1"/>
    </source>
</evidence>
<feature type="region of interest" description="Disordered" evidence="1">
    <location>
        <begin position="56"/>
        <end position="123"/>
    </location>
</feature>
<feature type="compositionally biased region" description="Low complexity" evidence="1">
    <location>
        <begin position="95"/>
        <end position="114"/>
    </location>
</feature>
<dbReference type="OrthoDB" id="2556000at2759"/>
<keyword evidence="4" id="KW-1185">Reference proteome</keyword>
<proteinExistence type="predicted"/>
<organism evidence="3 4">
    <name type="scientific">Sporisorium scitamineum</name>
    <dbReference type="NCBI Taxonomy" id="49012"/>
    <lineage>
        <taxon>Eukaryota</taxon>
        <taxon>Fungi</taxon>
        <taxon>Dikarya</taxon>
        <taxon>Basidiomycota</taxon>
        <taxon>Ustilaginomycotina</taxon>
        <taxon>Ustilaginomycetes</taxon>
        <taxon>Ustilaginales</taxon>
        <taxon>Ustilaginaceae</taxon>
        <taxon>Sporisorium</taxon>
    </lineage>
</organism>
<reference evidence="4" key="1">
    <citation type="submission" date="2014-06" db="EMBL/GenBank/DDBJ databases">
        <authorList>
            <person name="Berkman P.J."/>
        </authorList>
    </citation>
    <scope>NUCLEOTIDE SEQUENCE [LARGE SCALE GENOMIC DNA]</scope>
</reference>
<reference evidence="2" key="3">
    <citation type="submission" date="2014-06" db="EMBL/GenBank/DDBJ databases">
        <authorList>
            <person name="Ju J."/>
            <person name="Zhang J."/>
        </authorList>
    </citation>
    <scope>NUCLEOTIDE SEQUENCE</scope>
    <source>
        <strain evidence="2">SscI8</strain>
    </source>
</reference>
<accession>A0A0F7S0Z7</accession>
<dbReference type="EMBL" id="CCFA01000042">
    <property type="protein sequence ID" value="CDW93724.1"/>
    <property type="molecule type" value="Genomic_DNA"/>
</dbReference>
<dbReference type="Proteomes" id="UP000242770">
    <property type="component" value="Unassembled WGS sequence"/>
</dbReference>
<name>A0A0F7S0Z7_9BASI</name>
<evidence type="ECO:0000256" key="1">
    <source>
        <dbReference type="SAM" id="MobiDB-lite"/>
    </source>
</evidence>
<sequence length="123" mass="12634">MEETLGFLGGGCCAAIFAQLQYAFCNTRQYGTDATCCDNCCRFNCCWKQGAPPVEDYPIGNSAPEDRTQSVDPPAEAGKAADGQLPAYEATPQMSAAPPTDAAAVAPTAASADVKTTAGQATS</sequence>
<gene>
    <name evidence="3" type="primary">SSCI00470.1</name>
    <name evidence="2" type="ORF">SPSC_04731</name>
</gene>
<dbReference type="AlphaFoldDB" id="A0A0F7S0Z7"/>
<reference evidence="3" key="2">
    <citation type="submission" date="2014-06" db="EMBL/GenBank/DDBJ databases">
        <authorList>
            <person name="Berkman J.Paul."/>
        </authorList>
    </citation>
    <scope>NUCLEOTIDE SEQUENCE [LARGE SCALE GENOMIC DNA]</scope>
</reference>
<dbReference type="EMBL" id="LK056681">
    <property type="protein sequence ID" value="CDU24898.1"/>
    <property type="molecule type" value="Genomic_DNA"/>
</dbReference>
<evidence type="ECO:0000313" key="3">
    <source>
        <dbReference type="EMBL" id="CDW93724.1"/>
    </source>
</evidence>
<evidence type="ECO:0000313" key="4">
    <source>
        <dbReference type="Proteomes" id="UP000242770"/>
    </source>
</evidence>